<evidence type="ECO:0000256" key="19">
    <source>
        <dbReference type="ARBA" id="ARBA00023027"/>
    </source>
</evidence>
<dbReference type="SUPFAM" id="SSF54862">
    <property type="entry name" value="4Fe-4S ferredoxins"/>
    <property type="match status" value="1"/>
</dbReference>
<dbReference type="Gene3D" id="3.10.20.740">
    <property type="match status" value="1"/>
</dbReference>
<evidence type="ECO:0000259" key="27">
    <source>
        <dbReference type="PROSITE" id="PS51085"/>
    </source>
</evidence>
<evidence type="ECO:0000256" key="21">
    <source>
        <dbReference type="ARBA" id="ARBA00023128"/>
    </source>
</evidence>
<dbReference type="FunFam" id="3.30.70.20:FF:000002">
    <property type="entry name" value="NADH-ubiquinone oxidoreductase 75 kDa subunit"/>
    <property type="match status" value="1"/>
</dbReference>
<comment type="cofactor">
    <cofactor evidence="23">
        <name>[2Fe-2S] cluster</name>
        <dbReference type="ChEBI" id="CHEBI:190135"/>
    </cofactor>
</comment>
<dbReference type="InterPro" id="IPR036010">
    <property type="entry name" value="2Fe-2S_ferredoxin-like_sf"/>
</dbReference>
<dbReference type="InterPro" id="IPR054351">
    <property type="entry name" value="NADH_UbQ_OxRdtase_ferredoxin"/>
</dbReference>
<evidence type="ECO:0000256" key="2">
    <source>
        <dbReference type="ARBA" id="ARBA00004443"/>
    </source>
</evidence>
<dbReference type="Ensembl" id="ENSPNAT00000010415.2">
    <property type="protein sequence ID" value="ENSPNAP00000002453.1"/>
    <property type="gene ID" value="ENSPNAG00000008859.2"/>
</dbReference>
<keyword evidence="14" id="KW-0249">Electron transport</keyword>
<dbReference type="STRING" id="42514.ENSPNAP00000002453"/>
<evidence type="ECO:0000256" key="20">
    <source>
        <dbReference type="ARBA" id="ARBA00023075"/>
    </source>
</evidence>
<evidence type="ECO:0000256" key="25">
    <source>
        <dbReference type="ARBA" id="ARBA00049551"/>
    </source>
</evidence>
<dbReference type="CDD" id="cd02773">
    <property type="entry name" value="MopB_Res-Cmplx1_Nad11"/>
    <property type="match status" value="1"/>
</dbReference>
<name>A0A3B4BS38_PYGNA</name>
<dbReference type="Pfam" id="PF22151">
    <property type="entry name" value="Fer4_NDSU1"/>
    <property type="match status" value="1"/>
</dbReference>
<dbReference type="Pfam" id="PF00384">
    <property type="entry name" value="Molybdopterin"/>
    <property type="match status" value="1"/>
</dbReference>
<feature type="domain" description="4Fe-4S Mo/W bis-MGD-type" evidence="28">
    <location>
        <begin position="251"/>
        <end position="307"/>
    </location>
</feature>
<sequence>MLRLPAVGRALAGAAHSKGCLTASSNVRTSVRASSNLVEVFVDGKPVMVEPGTTVLQACEKVGVQIPRFCYHERLSVAGNCRMCLLEIERAPKPVAACAMPVMKGWNILTNSEKTRKAREGVMEFLLANHPLDCPICDQGGECDLQDQSMMFGSDRSRFTEGKRAVEDKNIGPLIKTIMTRCIQCTRCVRFASEIAGVEDLGTTGRGNSMQIGTYVEKMFMSELSGNVIDVCPVGALTSKPYAFTSRPWETRKTESIDVLDAVGSNIVVSTRGGEVMRILPRLNEDVNEEWISDKTRFAYDGLKRQRLTQPMVKDASGQLVPTNWEDALMRIAAMLQGVKGSEIAAIAGGMVDAESLIALKDMLNKLDSEALCTEELFPMAGAGTDLRSNYLLNTRIAGIEECDLLLLIGTNPRYEAPLFNARVRKSWLHNELQVALVGHDVDLSYSYNHLGDSTQVLKDLATGKHPYCQVLAQAKRPVVVVGSSCLQRADGAAILSAVSTIAQNARVSSGVEEGWKVLNVLHRVASQVAALDVGYKPGVEAIRKNPPKMLFLLGADAGCITRADLPKDSFIIYQGHHGDVGALMADVILPGAAYTEKNGTYVNTEGRAQQTRVAVTPPGMAREDWKIIRAVSELVGVTLPYDTLEEVRDRLAEVAPNLVRYDDVEEANYFKQANELSQAVNQSLLADPLVPPQLSVKDFYMTDPISRASQTMAKCVKAVTEGAEAVEEPAIC</sequence>
<evidence type="ECO:0000256" key="23">
    <source>
        <dbReference type="ARBA" id="ARBA00034078"/>
    </source>
</evidence>
<evidence type="ECO:0000256" key="18">
    <source>
        <dbReference type="ARBA" id="ARBA00023014"/>
    </source>
</evidence>
<dbReference type="InterPro" id="IPR015405">
    <property type="entry name" value="NDUFS1-like_C"/>
</dbReference>
<keyword evidence="20" id="KW-0830">Ubiquinone</keyword>
<comment type="function">
    <text evidence="24">Core subunit of the mitochondrial membrane respiratory chain NADH dehydrogenase (Complex I) which catalyzes electron transfer from NADH through the respiratory chain, using ubiquinone as an electron acceptor. Essential for catalysing the entry and efficient transfer of electrons within complex I. Plays a key role in the assembly and stability of complex I and participates in the association of complex I with ubiquinol-cytochrome reductase complex (Complex III) to form supercomplexes.</text>
</comment>
<evidence type="ECO:0000256" key="13">
    <source>
        <dbReference type="ARBA" id="ARBA00022967"/>
    </source>
</evidence>
<dbReference type="PROSITE" id="PS51085">
    <property type="entry name" value="2FE2S_FER_2"/>
    <property type="match status" value="1"/>
</dbReference>
<dbReference type="GeneTree" id="ENSGT00940000153514"/>
<dbReference type="GeneID" id="108443723"/>
<protein>
    <recommendedName>
        <fullName evidence="5">NADH-ubiquinone oxidoreductase 75 kDa subunit, mitochondrial</fullName>
        <ecNumber evidence="4">7.1.1.2</ecNumber>
    </recommendedName>
</protein>
<evidence type="ECO:0000259" key="28">
    <source>
        <dbReference type="PROSITE" id="PS51669"/>
    </source>
</evidence>
<evidence type="ECO:0000256" key="1">
    <source>
        <dbReference type="ARBA" id="ARBA00001966"/>
    </source>
</evidence>
<keyword evidence="16" id="KW-0560">Oxidoreductase</keyword>
<organism evidence="30 31">
    <name type="scientific">Pygocentrus nattereri</name>
    <name type="common">Red-bellied piranha</name>
    <dbReference type="NCBI Taxonomy" id="42514"/>
    <lineage>
        <taxon>Eukaryota</taxon>
        <taxon>Metazoa</taxon>
        <taxon>Chordata</taxon>
        <taxon>Craniata</taxon>
        <taxon>Vertebrata</taxon>
        <taxon>Euteleostomi</taxon>
        <taxon>Actinopterygii</taxon>
        <taxon>Neopterygii</taxon>
        <taxon>Teleostei</taxon>
        <taxon>Ostariophysi</taxon>
        <taxon>Characiformes</taxon>
        <taxon>Characoidei</taxon>
        <taxon>Pygocentrus</taxon>
    </lineage>
</organism>
<dbReference type="EC" id="7.1.1.2" evidence="4"/>
<dbReference type="FunFam" id="3.30.200.210:FF:000002">
    <property type="entry name" value="NADH-ubiquinone oxidoreductase 75 kDa subunit"/>
    <property type="match status" value="1"/>
</dbReference>
<feature type="domain" description="2Fe-2S ferredoxin-type" evidence="27">
    <location>
        <begin position="36"/>
        <end position="114"/>
    </location>
</feature>
<evidence type="ECO:0000256" key="26">
    <source>
        <dbReference type="RuleBase" id="RU004523"/>
    </source>
</evidence>
<dbReference type="OMA" id="GKPLNCE"/>
<dbReference type="InterPro" id="IPR000283">
    <property type="entry name" value="NADH_UbQ_OxRdtase_75kDa_su_CS"/>
</dbReference>
<evidence type="ECO:0000256" key="12">
    <source>
        <dbReference type="ARBA" id="ARBA00022946"/>
    </source>
</evidence>
<dbReference type="InterPro" id="IPR010228">
    <property type="entry name" value="NADH_UbQ_OxRdtase_Gsu"/>
</dbReference>
<evidence type="ECO:0000256" key="6">
    <source>
        <dbReference type="ARBA" id="ARBA00022448"/>
    </source>
</evidence>
<evidence type="ECO:0000256" key="7">
    <source>
        <dbReference type="ARBA" id="ARBA00022485"/>
    </source>
</evidence>
<keyword evidence="22" id="KW-0472">Membrane</keyword>
<evidence type="ECO:0000256" key="14">
    <source>
        <dbReference type="ARBA" id="ARBA00022982"/>
    </source>
</evidence>
<dbReference type="AlphaFoldDB" id="A0A3B4BS38"/>
<dbReference type="SMART" id="SM00929">
    <property type="entry name" value="NADH-G_4Fe-4S_3"/>
    <property type="match status" value="1"/>
</dbReference>
<evidence type="ECO:0000256" key="3">
    <source>
        <dbReference type="ARBA" id="ARBA00005404"/>
    </source>
</evidence>
<reference evidence="30" key="2">
    <citation type="submission" date="2025-08" db="UniProtKB">
        <authorList>
            <consortium name="Ensembl"/>
        </authorList>
    </citation>
    <scope>IDENTIFICATION</scope>
</reference>
<dbReference type="SUPFAM" id="SSF53706">
    <property type="entry name" value="Formate dehydrogenase/DMSO reductase, domains 1-3"/>
    <property type="match status" value="1"/>
</dbReference>
<dbReference type="PROSITE" id="PS51839">
    <property type="entry name" value="4FE4S_HC3"/>
    <property type="match status" value="1"/>
</dbReference>
<evidence type="ECO:0000256" key="8">
    <source>
        <dbReference type="ARBA" id="ARBA00022660"/>
    </source>
</evidence>
<keyword evidence="12" id="KW-0809">Transit peptide</keyword>
<keyword evidence="8" id="KW-0679">Respiratory chain</keyword>
<keyword evidence="18" id="KW-0411">Iron-sulfur</keyword>
<dbReference type="Pfam" id="PF13510">
    <property type="entry name" value="Fer2_4"/>
    <property type="match status" value="1"/>
</dbReference>
<keyword evidence="19" id="KW-0520">NAD</keyword>
<keyword evidence="6" id="KW-0813">Transport</keyword>
<evidence type="ECO:0000256" key="9">
    <source>
        <dbReference type="ARBA" id="ARBA00022714"/>
    </source>
</evidence>
<dbReference type="OrthoDB" id="10249365at2759"/>
<keyword evidence="13" id="KW-1278">Translocase</keyword>
<dbReference type="Gene3D" id="3.40.50.740">
    <property type="match status" value="1"/>
</dbReference>
<gene>
    <name evidence="30" type="primary">NDUFS1</name>
</gene>
<dbReference type="Proteomes" id="UP001501920">
    <property type="component" value="Chromosome 30"/>
</dbReference>
<keyword evidence="17" id="KW-0408">Iron</keyword>
<evidence type="ECO:0000256" key="15">
    <source>
        <dbReference type="ARBA" id="ARBA00022990"/>
    </source>
</evidence>
<evidence type="ECO:0000259" key="29">
    <source>
        <dbReference type="PROSITE" id="PS51839"/>
    </source>
</evidence>
<dbReference type="NCBIfam" id="TIGR01973">
    <property type="entry name" value="NuoG"/>
    <property type="match status" value="1"/>
</dbReference>
<keyword evidence="15" id="KW-0007">Acetylation</keyword>
<dbReference type="Gene3D" id="3.30.200.210">
    <property type="match status" value="1"/>
</dbReference>
<dbReference type="InterPro" id="IPR006656">
    <property type="entry name" value="Mopterin_OxRdtase"/>
</dbReference>
<dbReference type="Pfam" id="PF22117">
    <property type="entry name" value="Fer4_Nqo3"/>
    <property type="match status" value="1"/>
</dbReference>
<dbReference type="GO" id="GO:0042773">
    <property type="term" value="P:ATP synthesis coupled electron transport"/>
    <property type="evidence" value="ECO:0007669"/>
    <property type="project" value="InterPro"/>
</dbReference>
<comment type="cofactor">
    <cofactor evidence="1">
        <name>[4Fe-4S] cluster</name>
        <dbReference type="ChEBI" id="CHEBI:49883"/>
    </cofactor>
</comment>
<dbReference type="PROSITE" id="PS00642">
    <property type="entry name" value="COMPLEX1_75K_2"/>
    <property type="match status" value="1"/>
</dbReference>
<evidence type="ECO:0000256" key="22">
    <source>
        <dbReference type="ARBA" id="ARBA00023136"/>
    </source>
</evidence>
<dbReference type="PANTHER" id="PTHR43105:SF13">
    <property type="entry name" value="NADH-UBIQUINONE OXIDOREDUCTASE 75 KDA SUBUNIT, MITOCHONDRIAL"/>
    <property type="match status" value="1"/>
</dbReference>
<dbReference type="GO" id="GO:0008137">
    <property type="term" value="F:NADH dehydrogenase (ubiquinone) activity"/>
    <property type="evidence" value="ECO:0007669"/>
    <property type="project" value="UniProtKB-EC"/>
</dbReference>
<keyword evidence="10" id="KW-0479">Metal-binding</keyword>
<evidence type="ECO:0000256" key="11">
    <source>
        <dbReference type="ARBA" id="ARBA00022792"/>
    </source>
</evidence>
<evidence type="ECO:0000313" key="31">
    <source>
        <dbReference type="Proteomes" id="UP001501920"/>
    </source>
</evidence>
<dbReference type="GO" id="GO:0005743">
    <property type="term" value="C:mitochondrial inner membrane"/>
    <property type="evidence" value="ECO:0007669"/>
    <property type="project" value="UniProtKB-SubCell"/>
</dbReference>
<keyword evidence="7" id="KW-0004">4Fe-4S</keyword>
<dbReference type="Pfam" id="PF09326">
    <property type="entry name" value="NADH_dhqG_C"/>
    <property type="match status" value="1"/>
</dbReference>
<evidence type="ECO:0000256" key="10">
    <source>
        <dbReference type="ARBA" id="ARBA00022723"/>
    </source>
</evidence>
<dbReference type="FunFam" id="3.10.20.740:FF:000001">
    <property type="entry name" value="NADH-quinone oxidoreductase subunit G"/>
    <property type="match status" value="1"/>
</dbReference>
<comment type="catalytic activity">
    <reaction evidence="25">
        <text>a ubiquinone + NADH + 5 H(+)(in) = a ubiquinol + NAD(+) + 4 H(+)(out)</text>
        <dbReference type="Rhea" id="RHEA:29091"/>
        <dbReference type="Rhea" id="RHEA-COMP:9565"/>
        <dbReference type="Rhea" id="RHEA-COMP:9566"/>
        <dbReference type="ChEBI" id="CHEBI:15378"/>
        <dbReference type="ChEBI" id="CHEBI:16389"/>
        <dbReference type="ChEBI" id="CHEBI:17976"/>
        <dbReference type="ChEBI" id="CHEBI:57540"/>
        <dbReference type="ChEBI" id="CHEBI:57945"/>
        <dbReference type="EC" id="7.1.1.2"/>
    </reaction>
</comment>
<dbReference type="PROSITE" id="PS00641">
    <property type="entry name" value="COMPLEX1_75K_1"/>
    <property type="match status" value="1"/>
</dbReference>
<reference evidence="30 31" key="1">
    <citation type="submission" date="2020-10" db="EMBL/GenBank/DDBJ databases">
        <title>Pygocentrus nattereri (red-bellied piranha) genome, fPygNat1, primary haplotype.</title>
        <authorList>
            <person name="Myers G."/>
            <person name="Meyer A."/>
            <person name="Karagic N."/>
            <person name="Pippel M."/>
            <person name="Winkler S."/>
            <person name="Tracey A."/>
            <person name="Wood J."/>
            <person name="Formenti G."/>
            <person name="Howe K."/>
            <person name="Fedrigo O."/>
            <person name="Jarvis E.D."/>
        </authorList>
    </citation>
    <scope>NUCLEOTIDE SEQUENCE [LARGE SCALE GENOMIC DNA]</scope>
</reference>
<keyword evidence="21" id="KW-0496">Mitochondrion</keyword>
<reference evidence="30" key="3">
    <citation type="submission" date="2025-09" db="UniProtKB">
        <authorList>
            <consortium name="Ensembl"/>
        </authorList>
    </citation>
    <scope>IDENTIFICATION</scope>
</reference>
<dbReference type="RefSeq" id="XP_017580039.1">
    <property type="nucleotide sequence ID" value="XM_017724550.2"/>
</dbReference>
<dbReference type="InterPro" id="IPR001041">
    <property type="entry name" value="2Fe-2S_ferredoxin-type"/>
</dbReference>
<keyword evidence="31" id="KW-1185">Reference proteome</keyword>
<dbReference type="PROSITE" id="PS51669">
    <property type="entry name" value="4FE4S_MOW_BIS_MGD"/>
    <property type="match status" value="1"/>
</dbReference>
<evidence type="ECO:0000256" key="4">
    <source>
        <dbReference type="ARBA" id="ARBA00012944"/>
    </source>
</evidence>
<dbReference type="CTD" id="4719"/>
<dbReference type="GO" id="GO:0016651">
    <property type="term" value="F:oxidoreductase activity, acting on NAD(P)H"/>
    <property type="evidence" value="ECO:0007669"/>
    <property type="project" value="InterPro"/>
</dbReference>
<evidence type="ECO:0000256" key="16">
    <source>
        <dbReference type="ARBA" id="ARBA00023002"/>
    </source>
</evidence>
<evidence type="ECO:0000313" key="30">
    <source>
        <dbReference type="Ensembl" id="ENSPNAP00000002453.1"/>
    </source>
</evidence>
<dbReference type="Gene3D" id="3.30.70.20">
    <property type="match status" value="1"/>
</dbReference>
<proteinExistence type="inferred from homology"/>
<dbReference type="GO" id="GO:0045271">
    <property type="term" value="C:respiratory chain complex I"/>
    <property type="evidence" value="ECO:0007669"/>
    <property type="project" value="UniProtKB-ARBA"/>
</dbReference>
<dbReference type="GO" id="GO:0051537">
    <property type="term" value="F:2 iron, 2 sulfur cluster binding"/>
    <property type="evidence" value="ECO:0007669"/>
    <property type="project" value="UniProtKB-KW"/>
</dbReference>
<dbReference type="PROSITE" id="PS00643">
    <property type="entry name" value="COMPLEX1_75K_3"/>
    <property type="match status" value="1"/>
</dbReference>
<comment type="subcellular location">
    <subcellularLocation>
        <location evidence="2">Mitochondrion inner membrane</location>
        <topology evidence="2">Peripheral membrane protein</topology>
        <orientation evidence="2">Matrix side</orientation>
    </subcellularLocation>
</comment>
<dbReference type="Pfam" id="PF10588">
    <property type="entry name" value="NADH-G_4Fe-4S_3"/>
    <property type="match status" value="1"/>
</dbReference>
<accession>A0A3B4BS38</accession>
<dbReference type="FunFam" id="3.40.50.740:FF:000002">
    <property type="entry name" value="NADH-ubiquinone oxidoreductase 75 kDa subunit, mitochondrial"/>
    <property type="match status" value="1"/>
</dbReference>
<dbReference type="InterPro" id="IPR050123">
    <property type="entry name" value="Prok_molybdopt-oxidoreductase"/>
</dbReference>
<comment type="similarity">
    <text evidence="3 26">Belongs to the complex I 75 kDa subunit family.</text>
</comment>
<keyword evidence="9" id="KW-0001">2Fe-2S</keyword>
<evidence type="ECO:0000256" key="17">
    <source>
        <dbReference type="ARBA" id="ARBA00023004"/>
    </source>
</evidence>
<dbReference type="GO" id="GO:0051539">
    <property type="term" value="F:4 iron, 4 sulfur cluster binding"/>
    <property type="evidence" value="ECO:0007669"/>
    <property type="project" value="UniProtKB-KW"/>
</dbReference>
<dbReference type="InterPro" id="IPR019574">
    <property type="entry name" value="NADH_UbQ_OxRdtase_Gsu_4Fe4S-bd"/>
</dbReference>
<dbReference type="SUPFAM" id="SSF54292">
    <property type="entry name" value="2Fe-2S ferredoxin-like"/>
    <property type="match status" value="1"/>
</dbReference>
<dbReference type="PANTHER" id="PTHR43105">
    <property type="entry name" value="RESPIRATORY NITRATE REDUCTASE"/>
    <property type="match status" value="1"/>
</dbReference>
<feature type="domain" description="4Fe-4S His(Cys)3-ligated-type" evidence="29">
    <location>
        <begin position="114"/>
        <end position="153"/>
    </location>
</feature>
<dbReference type="GO" id="GO:0046872">
    <property type="term" value="F:metal ion binding"/>
    <property type="evidence" value="ECO:0007669"/>
    <property type="project" value="UniProtKB-KW"/>
</dbReference>
<keyword evidence="11" id="KW-0999">Mitochondrion inner membrane</keyword>
<dbReference type="InterPro" id="IPR006963">
    <property type="entry name" value="Mopterin_OxRdtase_4Fe-4S_dom"/>
</dbReference>
<evidence type="ECO:0000256" key="24">
    <source>
        <dbReference type="ARBA" id="ARBA00045300"/>
    </source>
</evidence>
<evidence type="ECO:0000256" key="5">
    <source>
        <dbReference type="ARBA" id="ARBA00013888"/>
    </source>
</evidence>
<dbReference type="CDD" id="cd00207">
    <property type="entry name" value="fer2"/>
    <property type="match status" value="1"/>
</dbReference>